<dbReference type="Proteomes" id="UP000526003">
    <property type="component" value="Unassembled WGS sequence"/>
</dbReference>
<name>A0A7X1GAM3_9PSED</name>
<dbReference type="RefSeq" id="WP_185818018.1">
    <property type="nucleotide sequence ID" value="NZ_CP130043.1"/>
</dbReference>
<gene>
    <name evidence="1" type="ORF">H7995_03815</name>
</gene>
<proteinExistence type="predicted"/>
<protein>
    <submittedName>
        <fullName evidence="1">Uncharacterized protein</fullName>
    </submittedName>
</protein>
<dbReference type="AlphaFoldDB" id="A0A7X1GAM3"/>
<evidence type="ECO:0000313" key="1">
    <source>
        <dbReference type="EMBL" id="MBC2688924.1"/>
    </source>
</evidence>
<accession>A0A7X1GAM3</accession>
<keyword evidence="2" id="KW-1185">Reference proteome</keyword>
<reference evidence="1 2" key="1">
    <citation type="submission" date="2020-08" db="EMBL/GenBank/DDBJ databases">
        <title>Pseudomonas sp. nov.</title>
        <authorList>
            <person name="Gieschler S."/>
            <person name="Fiedler G."/>
            <person name="Brinks E."/>
            <person name="Boehnlein C."/>
            <person name="Franz C.M.A.P."/>
            <person name="Kabisch J."/>
        </authorList>
    </citation>
    <scope>NUCLEOTIDE SEQUENCE [LARGE SCALE GENOMIC DNA]</scope>
    <source>
        <strain evidence="1 2">MBT-1</strain>
    </source>
</reference>
<dbReference type="EMBL" id="JACMYG010000003">
    <property type="protein sequence ID" value="MBC2688924.1"/>
    <property type="molecule type" value="Genomic_DNA"/>
</dbReference>
<organism evidence="1 2">
    <name type="scientific">Pseudomonas kielensis</name>
    <dbReference type="NCBI Taxonomy" id="2762577"/>
    <lineage>
        <taxon>Bacteria</taxon>
        <taxon>Pseudomonadati</taxon>
        <taxon>Pseudomonadota</taxon>
        <taxon>Gammaproteobacteria</taxon>
        <taxon>Pseudomonadales</taxon>
        <taxon>Pseudomonadaceae</taxon>
        <taxon>Pseudomonas</taxon>
    </lineage>
</organism>
<comment type="caution">
    <text evidence="1">The sequence shown here is derived from an EMBL/GenBank/DDBJ whole genome shotgun (WGS) entry which is preliminary data.</text>
</comment>
<evidence type="ECO:0000313" key="2">
    <source>
        <dbReference type="Proteomes" id="UP000526003"/>
    </source>
</evidence>
<sequence>MSNNSLDEMYKWLNVEPRTRGWNAILAYDRSKTNAVLLQEYINRFSTGNYLPPITELLQDNQTPTYREYMVNYVMDAPRLSFTNSNLENSKARIRQKVMGGTHMAFERPLGASAWRTTKVALWGPIDGPTLEYDIDLKVTQGGVDRQGTVSLNIAEGLNYRMTYAQTEHLAKFTGERLKAHFNKLPEAQKNFVLNEITIDQNQLLKPVHFVVRTHNKKGSGATLAANENEEEGAVLLFVTMEGQSDGALPARSSDLKYLLPDGVSATLLLGHHFFYDKIVVSGMRRLLNQDSFQYEYEMQAGGKSILAAYAIRGARTVEKANRLVIDDHQYRCNVLNFFVSAPDEKSYFKGFQVVDSTVNSLRHLFVDWLKEGEFIQVVVNSPGHVGTMHIPTRFRFHTTLTLAVDSETMDLVFKYSQGAHKLEFYPDFSNQSLLPPAHLSRVRDALVEWVREYFRDADKDYTRAVGDLNVLMLNSLLFRGLNRVQPQDVKFFHDLAIFGQVGPTLTAFTLNNLEPVIGRGDTFQFSTIPAMSNVTWKVENIPGSDGQPGTINTLGRYTAPNAGQFAGDYTRVRVTATAGGSSSSALVSVLRYDIVINPLVQVVGVEEVAGREVSAGALNGEALVWSVADPSTGAKVLPSSKEGGDHTYYPGPRSDDSKLVFSVDQIVVTNPRTKKTERSAVLKLHQLPNMTVSIVPGSGGPANQVRLQASIGDWVADPETEDMSWAVIAGSGHVDPKTGVFTIDAMGAHKFAVITAHIPDVRGRAPDDGYIILPIPLYTVPEAIRMLTTDQMALSAD</sequence>